<dbReference type="InterPro" id="IPR048846">
    <property type="entry name" value="PaaX-like_central"/>
</dbReference>
<dbReference type="GO" id="GO:0006351">
    <property type="term" value="P:DNA-templated transcription"/>
    <property type="evidence" value="ECO:0007669"/>
    <property type="project" value="InterPro"/>
</dbReference>
<reference evidence="4" key="1">
    <citation type="submission" date="2011-06" db="EMBL/GenBank/DDBJ databases">
        <title>Complete genome sequence of Paenibacillus mucilaginosus KNP414.</title>
        <authorList>
            <person name="Wang J."/>
            <person name="Hu S."/>
            <person name="Hu X."/>
            <person name="Zhang B."/>
            <person name="Dong D."/>
            <person name="Zhang S."/>
            <person name="Zhao K."/>
            <person name="Wu D."/>
        </authorList>
    </citation>
    <scope>NUCLEOTIDE SEQUENCE [LARGE SCALE GENOMIC DNA]</scope>
    <source>
        <strain evidence="4">KNP414</strain>
    </source>
</reference>
<dbReference type="PANTHER" id="PTHR30319">
    <property type="entry name" value="PHENYLACETIC ACID REGULATOR-RELATED TRANSCRIPTIONAL REPRESSOR"/>
    <property type="match status" value="1"/>
</dbReference>
<dbReference type="SUPFAM" id="SSF46785">
    <property type="entry name" value="Winged helix' DNA-binding domain"/>
    <property type="match status" value="1"/>
</dbReference>
<dbReference type="PATRIC" id="fig|1036673.3.peg.6565"/>
<dbReference type="Gene3D" id="3.30.70.2650">
    <property type="match status" value="1"/>
</dbReference>
<dbReference type="PANTHER" id="PTHR30319:SF1">
    <property type="entry name" value="TRANSCRIPTIONAL REPRESSOR PAAX"/>
    <property type="match status" value="1"/>
</dbReference>
<dbReference type="InterPro" id="IPR011965">
    <property type="entry name" value="PaaX_trns_reg"/>
</dbReference>
<evidence type="ECO:0000259" key="1">
    <source>
        <dbReference type="Pfam" id="PF08223"/>
    </source>
</evidence>
<dbReference type="InterPro" id="IPR036390">
    <property type="entry name" value="WH_DNA-bd_sf"/>
</dbReference>
<evidence type="ECO:0000259" key="2">
    <source>
        <dbReference type="Pfam" id="PF20803"/>
    </source>
</evidence>
<feature type="domain" description="Transcriptional repressor PaaX-like C-terminal" evidence="1">
    <location>
        <begin position="165"/>
        <end position="252"/>
    </location>
</feature>
<dbReference type="AlphaFoldDB" id="F8FKF6"/>
<evidence type="ECO:0000313" key="4">
    <source>
        <dbReference type="Proteomes" id="UP000006620"/>
    </source>
</evidence>
<name>F8FKF6_PAEMK</name>
<evidence type="ECO:0000313" key="3">
    <source>
        <dbReference type="EMBL" id="AEI45549.1"/>
    </source>
</evidence>
<reference evidence="3 4" key="2">
    <citation type="journal article" date="2013" name="Genome Announc.">
        <title>Genome Sequence of Growth-Improving Paenibacillus mucilaginosus Strain KNP414.</title>
        <authorList>
            <person name="Lu J.J."/>
            <person name="Wang J.F."/>
            <person name="Hu X.F."/>
        </authorList>
    </citation>
    <scope>NUCLEOTIDE SEQUENCE [LARGE SCALE GENOMIC DNA]</scope>
    <source>
        <strain evidence="3 4">KNP414</strain>
    </source>
</reference>
<dbReference type="InterPro" id="IPR036388">
    <property type="entry name" value="WH-like_DNA-bd_sf"/>
</dbReference>
<dbReference type="Proteomes" id="UP000006620">
    <property type="component" value="Chromosome"/>
</dbReference>
<dbReference type="Gene3D" id="1.20.58.1460">
    <property type="match status" value="1"/>
</dbReference>
<protein>
    <submittedName>
        <fullName evidence="3">Putative transcriptional regulator, PaaX family</fullName>
    </submittedName>
</protein>
<dbReference type="InterPro" id="IPR013225">
    <property type="entry name" value="PaaX_C"/>
</dbReference>
<dbReference type="Pfam" id="PF20803">
    <property type="entry name" value="PaaX_M"/>
    <property type="match status" value="1"/>
</dbReference>
<dbReference type="HOGENOM" id="CLU_067515_2_0_9"/>
<organism evidence="3 4">
    <name type="scientific">Paenibacillus mucilaginosus (strain KNP414)</name>
    <dbReference type="NCBI Taxonomy" id="1036673"/>
    <lineage>
        <taxon>Bacteria</taxon>
        <taxon>Bacillati</taxon>
        <taxon>Bacillota</taxon>
        <taxon>Bacilli</taxon>
        <taxon>Bacillales</taxon>
        <taxon>Paenibacillaceae</taxon>
        <taxon>Paenibacillus</taxon>
    </lineage>
</organism>
<dbReference type="RefSeq" id="WP_013920691.1">
    <property type="nucleotide sequence ID" value="NC_015690.1"/>
</dbReference>
<feature type="domain" description="Transcriptional repressor PaaX-like central Cas2-like" evidence="2">
    <location>
        <begin position="80"/>
        <end position="155"/>
    </location>
</feature>
<gene>
    <name evidence="3" type="ordered locus">KNP414_07037</name>
</gene>
<dbReference type="KEGG" id="pms:KNP414_07037"/>
<accession>F8FKF6</accession>
<proteinExistence type="predicted"/>
<dbReference type="Pfam" id="PF08223">
    <property type="entry name" value="PaaX_C"/>
    <property type="match status" value="1"/>
</dbReference>
<dbReference type="Gene3D" id="1.10.10.10">
    <property type="entry name" value="Winged helix-like DNA-binding domain superfamily/Winged helix DNA-binding domain"/>
    <property type="match status" value="1"/>
</dbReference>
<dbReference type="EMBL" id="CP002869">
    <property type="protein sequence ID" value="AEI45549.1"/>
    <property type="molecule type" value="Genomic_DNA"/>
</dbReference>
<dbReference type="PIRSF" id="PIRSF020623">
    <property type="entry name" value="PaaX"/>
    <property type="match status" value="1"/>
</dbReference>
<sequence>MLSIEKQILFLLSRSGPMDTQELLRIYERRGYTAPTIRNALSHLKKNGYAVSPARSVYEITETGRTFIRTINRKPQFYDRAWDGSWHLVMVEIPEAERRRRDAFRADIRQTGFGLLYHSVYIAPWDYSEEVQDLLGKHGIGDKARQFHGSMQEPRLSAAEAAEIWELAAAGREYEKMWAWYTSICLPAAGNLLAQGEAADPLDLFTLYLELGEVISGLYLVDPMLPPELLPADWQGRHQLRTMQEGLRQLAEAIPADSPYARFL</sequence>